<sequence>MVIETKNKKISKIALKKLFNTILKKSSIRPPIEVSKNNDLITDFSTKCERFKDCLKEYIDNNNDDILASRVKSRLKVIDSVQEGIINCLECYLSGDIKSAYDSFEEMLEPDFVSRHIKNICIHLSEICGNEKRLFRVRKSERPLSTRKDIFHIPFNQRHLVNAQRYSVAGLPCLYLGTSLYICWREMDKPDFDKLYISSFTTSSESDDSLLLDFSADFLYRTKLFFTTKKDSSSAKEFSSVTMLSYLALWPLIIACNYLKKYSNASFIQEYIIPNLLMQWISRDINDYNIVGIAYRSTKLPANADSERGVNVVLPPKVRYEDMKVNEFCPELSALFHCPPPVSWQVLKTLEYVPLRQSFSDRERLSDSLRSKKDWDVMGNLDDEILSIYKLSDFYKLEVCMDEIQVYDDINA</sequence>
<accession>A0ABU5D3B0</accession>
<dbReference type="Proteomes" id="UP001270266">
    <property type="component" value="Unassembled WGS sequence"/>
</dbReference>
<protein>
    <recommendedName>
        <fullName evidence="3">RES domain-containing protein</fullName>
    </recommendedName>
</protein>
<evidence type="ECO:0000313" key="2">
    <source>
        <dbReference type="Proteomes" id="UP001270266"/>
    </source>
</evidence>
<evidence type="ECO:0008006" key="3">
    <source>
        <dbReference type="Google" id="ProtNLM"/>
    </source>
</evidence>
<dbReference type="EMBL" id="JARDVI010000003">
    <property type="protein sequence ID" value="MDY0418456.1"/>
    <property type="molecule type" value="Genomic_DNA"/>
</dbReference>
<reference evidence="1 2" key="1">
    <citation type="submission" date="2023-02" db="EMBL/GenBank/DDBJ databases">
        <title>The draft genomes of Enterobacter strains.</title>
        <authorList>
            <person name="He Y."/>
            <person name="Feng Y."/>
            <person name="Zong Z."/>
        </authorList>
    </citation>
    <scope>NUCLEOTIDE SEQUENCE [LARGE SCALE GENOMIC DNA]</scope>
    <source>
        <strain evidence="1 2">170198</strain>
    </source>
</reference>
<comment type="caution">
    <text evidence="1">The sequence shown here is derived from an EMBL/GenBank/DDBJ whole genome shotgun (WGS) entry which is preliminary data.</text>
</comment>
<gene>
    <name evidence="1" type="ORF">PYW49_12385</name>
</gene>
<keyword evidence="2" id="KW-1185">Reference proteome</keyword>
<organism evidence="1 2">
    <name type="scientific">Enterobacter chinensis</name>
    <dbReference type="NCBI Taxonomy" id="3030997"/>
    <lineage>
        <taxon>Bacteria</taxon>
        <taxon>Pseudomonadati</taxon>
        <taxon>Pseudomonadota</taxon>
        <taxon>Gammaproteobacteria</taxon>
        <taxon>Enterobacterales</taxon>
        <taxon>Enterobacteriaceae</taxon>
        <taxon>Enterobacter</taxon>
    </lineage>
</organism>
<name>A0ABU5D3B0_9ENTR</name>
<dbReference type="RefSeq" id="WP_320386569.1">
    <property type="nucleotide sequence ID" value="NZ_JARDVI010000003.1"/>
</dbReference>
<proteinExistence type="predicted"/>
<evidence type="ECO:0000313" key="1">
    <source>
        <dbReference type="EMBL" id="MDY0418456.1"/>
    </source>
</evidence>